<protein>
    <recommendedName>
        <fullName evidence="5 8">UDP-glucose 4-epimerase</fullName>
        <ecNumber evidence="4 8">5.1.3.2</ecNumber>
    </recommendedName>
</protein>
<evidence type="ECO:0000313" key="10">
    <source>
        <dbReference type="EMBL" id="ABG83942.1"/>
    </source>
</evidence>
<evidence type="ECO:0000256" key="3">
    <source>
        <dbReference type="ARBA" id="ARBA00007637"/>
    </source>
</evidence>
<dbReference type="SMR" id="A0A0H2YT47"/>
<proteinExistence type="inferred from homology"/>
<evidence type="ECO:0000256" key="1">
    <source>
        <dbReference type="ARBA" id="ARBA00000083"/>
    </source>
</evidence>
<dbReference type="EMBL" id="CP000246">
    <property type="protein sequence ID" value="ABG83942.1"/>
    <property type="molecule type" value="Genomic_DNA"/>
</dbReference>
<dbReference type="InterPro" id="IPR036291">
    <property type="entry name" value="NAD(P)-bd_dom_sf"/>
</dbReference>
<keyword evidence="8" id="KW-0119">Carbohydrate metabolism</keyword>
<dbReference type="PRINTS" id="PR01713">
    <property type="entry name" value="NUCEPIMERASE"/>
</dbReference>
<dbReference type="AlphaFoldDB" id="A0A0H2YT47"/>
<dbReference type="GO" id="GO:0006012">
    <property type="term" value="P:galactose metabolic process"/>
    <property type="evidence" value="ECO:0007669"/>
    <property type="project" value="UniProtKB-UniPathway"/>
</dbReference>
<dbReference type="eggNOG" id="COG1087">
    <property type="taxonomic scope" value="Bacteria"/>
</dbReference>
<dbReference type="NCBIfam" id="TIGR01179">
    <property type="entry name" value="galE"/>
    <property type="match status" value="1"/>
</dbReference>
<dbReference type="CDD" id="cd05247">
    <property type="entry name" value="UDP_G4E_1_SDR_e"/>
    <property type="match status" value="1"/>
</dbReference>
<evidence type="ECO:0000256" key="7">
    <source>
        <dbReference type="ARBA" id="ARBA00023235"/>
    </source>
</evidence>
<comment type="catalytic activity">
    <reaction evidence="1 8">
        <text>UDP-alpha-D-glucose = UDP-alpha-D-galactose</text>
        <dbReference type="Rhea" id="RHEA:22168"/>
        <dbReference type="ChEBI" id="CHEBI:58885"/>
        <dbReference type="ChEBI" id="CHEBI:66914"/>
        <dbReference type="EC" id="5.1.3.2"/>
    </reaction>
</comment>
<evidence type="ECO:0000256" key="5">
    <source>
        <dbReference type="ARBA" id="ARBA00018569"/>
    </source>
</evidence>
<dbReference type="Pfam" id="PF16363">
    <property type="entry name" value="GDP_Man_Dehyd"/>
    <property type="match status" value="1"/>
</dbReference>
<evidence type="ECO:0000256" key="4">
    <source>
        <dbReference type="ARBA" id="ARBA00013189"/>
    </source>
</evidence>
<reference evidence="10 11" key="1">
    <citation type="journal article" date="2006" name="Genome Res.">
        <title>Skewed genomic variability in strains of the toxigenic bacterial pathogen, Clostridium perfringens.</title>
        <authorList>
            <person name="Myers G.S."/>
            <person name="Rasko D.A."/>
            <person name="Cheung J.K."/>
            <person name="Ravel J."/>
            <person name="Seshadri R."/>
            <person name="Deboy R.T."/>
            <person name="Ren Q."/>
            <person name="Varga J."/>
            <person name="Awad M.M."/>
            <person name="Brinkac L.M."/>
            <person name="Daugherty S.C."/>
            <person name="Haft D.H."/>
            <person name="Dodson R.J."/>
            <person name="Madupu R."/>
            <person name="Nelson W.C."/>
            <person name="Rosovitz M.J."/>
            <person name="Sullivan S.A."/>
            <person name="Khouri H."/>
            <person name="Dimitrov G.I."/>
            <person name="Watkins K.L."/>
            <person name="Mulligan S."/>
            <person name="Benton J."/>
            <person name="Radune D."/>
            <person name="Fisher D.J."/>
            <person name="Atkins H.S."/>
            <person name="Hiscox T."/>
            <person name="Jost B.H."/>
            <person name="Billington S.J."/>
            <person name="Songer J.G."/>
            <person name="McClane B.A."/>
            <person name="Titball R.W."/>
            <person name="Rood J.I."/>
            <person name="Melville S.B."/>
            <person name="Paulsen I.T."/>
        </authorList>
    </citation>
    <scope>NUCLEOTIDE SEQUENCE [LARGE SCALE GENOMIC DNA]</scope>
    <source>
        <strain evidence="11">ATCC 13124 / DSM 756 / JCM 1290 / NCIMB 6125 / NCTC 8237 / S 107 / Type A</strain>
    </source>
</reference>
<gene>
    <name evidence="10" type="primary">galE</name>
    <name evidence="10" type="ordered locus">CPF_0486</name>
</gene>
<dbReference type="RefSeq" id="WP_011590221.1">
    <property type="nucleotide sequence ID" value="NC_008261.1"/>
</dbReference>
<feature type="domain" description="NAD(P)-binding" evidence="9">
    <location>
        <begin position="4"/>
        <end position="325"/>
    </location>
</feature>
<dbReference type="Proteomes" id="UP000001823">
    <property type="component" value="Chromosome"/>
</dbReference>
<dbReference type="InterPro" id="IPR005886">
    <property type="entry name" value="UDP_G4E"/>
</dbReference>
<dbReference type="STRING" id="195103.CPF_0486"/>
<keyword evidence="7 8" id="KW-0413">Isomerase</keyword>
<comment type="pathway">
    <text evidence="8">Carbohydrate metabolism; galactose metabolism.</text>
</comment>
<dbReference type="InterPro" id="IPR016040">
    <property type="entry name" value="NAD(P)-bd_dom"/>
</dbReference>
<dbReference type="Gene3D" id="3.90.25.10">
    <property type="entry name" value="UDP-galactose 4-epimerase, domain 1"/>
    <property type="match status" value="1"/>
</dbReference>
<keyword evidence="6 8" id="KW-0520">NAD</keyword>
<sequence length="338" mass="37573">MNILLTGGIGYIGSHTVIELLKDDNNSVVVIDNLINSKKEVKDIVEKITGKSIKFYEGDLVNFEDIDKVFKNEKIDAVIHFASLKAVGESVEKPLEYYNNNIIGTLNLLTSMRNHNVKKFIFSSSATVYGESEIVPVHEGLQAGFATNPYGRCKAIIEEILRDIYISDNSWDIVLLRYFNPVGAHESGLIGELPNGIPNNLMPYVSKVADGELDYVRVFGDDYNTPDGTGVRDYIHVVDLARGHVAAMKKLKDGSGISTYNLGTGQGYSVLDIIKAFSKASGKEIPYKIVDRRAGDIAISFADPSKAEKELGWKAEKNLEDMCKDFWKWQCVGMKNFK</sequence>
<dbReference type="PaxDb" id="195103-CPF_0486"/>
<comment type="cofactor">
    <cofactor evidence="2 8">
        <name>NAD(+)</name>
        <dbReference type="ChEBI" id="CHEBI:57540"/>
    </cofactor>
</comment>
<dbReference type="NCBIfam" id="NF007956">
    <property type="entry name" value="PRK10675.1"/>
    <property type="match status" value="1"/>
</dbReference>
<comment type="subunit">
    <text evidence="8">Homodimer.</text>
</comment>
<keyword evidence="11" id="KW-1185">Reference proteome</keyword>
<dbReference type="EC" id="5.1.3.2" evidence="4 8"/>
<comment type="similarity">
    <text evidence="3 8">Belongs to the NAD(P)-dependent epimerase/dehydratase family.</text>
</comment>
<dbReference type="KEGG" id="cpf:CPF_0486"/>
<dbReference type="SUPFAM" id="SSF51735">
    <property type="entry name" value="NAD(P)-binding Rossmann-fold domains"/>
    <property type="match status" value="1"/>
</dbReference>
<evidence type="ECO:0000256" key="8">
    <source>
        <dbReference type="RuleBase" id="RU366046"/>
    </source>
</evidence>
<dbReference type="HOGENOM" id="CLU_007383_1_10_9"/>
<organism evidence="10 11">
    <name type="scientific">Clostridium perfringens (strain ATCC 13124 / DSM 756 / JCM 1290 / NCIMB 6125 / NCTC 8237 / Type A)</name>
    <dbReference type="NCBI Taxonomy" id="195103"/>
    <lineage>
        <taxon>Bacteria</taxon>
        <taxon>Bacillati</taxon>
        <taxon>Bacillota</taxon>
        <taxon>Clostridia</taxon>
        <taxon>Eubacteriales</taxon>
        <taxon>Clostridiaceae</taxon>
        <taxon>Clostridium</taxon>
    </lineage>
</organism>
<evidence type="ECO:0000313" key="11">
    <source>
        <dbReference type="Proteomes" id="UP000001823"/>
    </source>
</evidence>
<evidence type="ECO:0000256" key="2">
    <source>
        <dbReference type="ARBA" id="ARBA00001911"/>
    </source>
</evidence>
<evidence type="ECO:0000259" key="9">
    <source>
        <dbReference type="Pfam" id="PF16363"/>
    </source>
</evidence>
<dbReference type="PANTHER" id="PTHR43725:SF47">
    <property type="entry name" value="UDP-GLUCOSE 4-EPIMERASE"/>
    <property type="match status" value="1"/>
</dbReference>
<dbReference type="GO" id="GO:0005829">
    <property type="term" value="C:cytosol"/>
    <property type="evidence" value="ECO:0007669"/>
    <property type="project" value="TreeGrafter"/>
</dbReference>
<dbReference type="UniPathway" id="UPA00214"/>
<dbReference type="Gene3D" id="3.40.50.720">
    <property type="entry name" value="NAD(P)-binding Rossmann-like Domain"/>
    <property type="match status" value="1"/>
</dbReference>
<dbReference type="GO" id="GO:0003978">
    <property type="term" value="F:UDP-glucose 4-epimerase activity"/>
    <property type="evidence" value="ECO:0007669"/>
    <property type="project" value="UniProtKB-UniRule"/>
</dbReference>
<dbReference type="PANTHER" id="PTHR43725">
    <property type="entry name" value="UDP-GLUCOSE 4-EPIMERASE"/>
    <property type="match status" value="1"/>
</dbReference>
<evidence type="ECO:0000256" key="6">
    <source>
        <dbReference type="ARBA" id="ARBA00023027"/>
    </source>
</evidence>
<name>A0A0H2YT47_CLOP1</name>
<accession>A0A0H2YT47</accession>